<protein>
    <submittedName>
        <fullName evidence="7">MFS transporter</fullName>
    </submittedName>
</protein>
<keyword evidence="3 6" id="KW-1133">Transmembrane helix</keyword>
<evidence type="ECO:0000256" key="5">
    <source>
        <dbReference type="SAM" id="MobiDB-lite"/>
    </source>
</evidence>
<evidence type="ECO:0000256" key="6">
    <source>
        <dbReference type="SAM" id="Phobius"/>
    </source>
</evidence>
<feature type="transmembrane region" description="Helical" evidence="6">
    <location>
        <begin position="352"/>
        <end position="371"/>
    </location>
</feature>
<dbReference type="Proteomes" id="UP000776276">
    <property type="component" value="Unassembled WGS sequence"/>
</dbReference>
<evidence type="ECO:0000313" key="7">
    <source>
        <dbReference type="EMBL" id="MBU3077452.1"/>
    </source>
</evidence>
<comment type="caution">
    <text evidence="7">The sequence shown here is derived from an EMBL/GenBank/DDBJ whole genome shotgun (WGS) entry which is preliminary data.</text>
</comment>
<feature type="transmembrane region" description="Helical" evidence="6">
    <location>
        <begin position="509"/>
        <end position="531"/>
    </location>
</feature>
<dbReference type="EMBL" id="JAHKRT010000003">
    <property type="protein sequence ID" value="MBU3077452.1"/>
    <property type="molecule type" value="Genomic_DNA"/>
</dbReference>
<evidence type="ECO:0000313" key="8">
    <source>
        <dbReference type="Proteomes" id="UP000776276"/>
    </source>
</evidence>
<feature type="region of interest" description="Disordered" evidence="5">
    <location>
        <begin position="1"/>
        <end position="25"/>
    </location>
</feature>
<sequence length="562" mass="60500">MARSPDYVFQPHERPTLPGSPANPEHPARRRIGYFLVGALIGITGGLGNALITVNLNFAQGTLGLYSDEAAWLTAAYFMTNVTANLLLVKYRQQFGLQPFVRYILGAYALTTLMHLALHGFWSSVAVRAMSGIAASGLSTLTILYFMQAMPPARRMAGIMIGISVPQLATPLARALSPRLLDWGDWHMLYWLELGLAMAMLAAVMAMPLPPSERTKAFEKYDFLTFALLAPGLWLLIAVLSEGRIEWWTDRAWIGWALAAALALIAAALIVEHRRADPLINTRWLGSREIARLMIVAASVRVLLSEQAFGSVGLLSVVGMLNDQMIGLNLIIVIASLAGLATAVFTFRPQDVARPIGFAVGLIAIAAFMDAEATNLTRPANFYLSQALIGFASLLFLAQAMVIGISRTLLAGPKHYISFAVLFNISQSVGGLVGNALLGTFQVLREKYHSHELTQAVVLTDPLVAARIRAGSNVVAGAVGDPALRGAEGSVLLAQQIAREANILAYNDVFLLVGMLAVLATLWAVAIRIGIRRRGEVSPVVLLQEKMMQAQAQAQATPGGKG</sequence>
<evidence type="ECO:0000256" key="3">
    <source>
        <dbReference type="ARBA" id="ARBA00022989"/>
    </source>
</evidence>
<reference evidence="7 8" key="1">
    <citation type="submission" date="2021-06" db="EMBL/GenBank/DDBJ databases">
        <title>Sphingomonas sp. XMGL2, whole genome shotgun sequencing project.</title>
        <authorList>
            <person name="Zhao G."/>
            <person name="Shen L."/>
        </authorList>
    </citation>
    <scope>NUCLEOTIDE SEQUENCE [LARGE SCALE GENOMIC DNA]</scope>
    <source>
        <strain evidence="7 8">XMGL2</strain>
    </source>
</reference>
<feature type="transmembrane region" description="Helical" evidence="6">
    <location>
        <begin position="125"/>
        <end position="146"/>
    </location>
</feature>
<feature type="transmembrane region" description="Helical" evidence="6">
    <location>
        <begin position="416"/>
        <end position="438"/>
    </location>
</feature>
<feature type="transmembrane region" description="Helical" evidence="6">
    <location>
        <begin position="70"/>
        <end position="88"/>
    </location>
</feature>
<feature type="transmembrane region" description="Helical" evidence="6">
    <location>
        <begin position="326"/>
        <end position="345"/>
    </location>
</feature>
<gene>
    <name evidence="7" type="ORF">KOF26_06175</name>
</gene>
<proteinExistence type="predicted"/>
<feature type="transmembrane region" description="Helical" evidence="6">
    <location>
        <begin position="383"/>
        <end position="404"/>
    </location>
</feature>
<feature type="transmembrane region" description="Helical" evidence="6">
    <location>
        <begin position="221"/>
        <end position="241"/>
    </location>
</feature>
<name>A0ABS6BIM1_9SPHN</name>
<accession>A0ABS6BIM1</accession>
<evidence type="ECO:0000256" key="2">
    <source>
        <dbReference type="ARBA" id="ARBA00022692"/>
    </source>
</evidence>
<comment type="subcellular location">
    <subcellularLocation>
        <location evidence="1">Membrane</location>
        <topology evidence="1">Multi-pass membrane protein</topology>
    </subcellularLocation>
</comment>
<feature type="transmembrane region" description="Helical" evidence="6">
    <location>
        <begin position="34"/>
        <end position="58"/>
    </location>
</feature>
<dbReference type="PANTHER" id="PTHR23501:SF51">
    <property type="entry name" value="MULTIDRUG RESISTANCE PROTEIN B"/>
    <property type="match status" value="1"/>
</dbReference>
<organism evidence="7 8">
    <name type="scientific">Sphingomonas quercus</name>
    <dbReference type="NCBI Taxonomy" id="2842451"/>
    <lineage>
        <taxon>Bacteria</taxon>
        <taxon>Pseudomonadati</taxon>
        <taxon>Pseudomonadota</taxon>
        <taxon>Alphaproteobacteria</taxon>
        <taxon>Sphingomonadales</taxon>
        <taxon>Sphingomonadaceae</taxon>
        <taxon>Sphingomonas</taxon>
    </lineage>
</organism>
<keyword evidence="4 6" id="KW-0472">Membrane</keyword>
<feature type="transmembrane region" description="Helical" evidence="6">
    <location>
        <begin position="100"/>
        <end position="119"/>
    </location>
</feature>
<keyword evidence="2 6" id="KW-0812">Transmembrane</keyword>
<keyword evidence="8" id="KW-1185">Reference proteome</keyword>
<evidence type="ECO:0000256" key="4">
    <source>
        <dbReference type="ARBA" id="ARBA00023136"/>
    </source>
</evidence>
<evidence type="ECO:0000256" key="1">
    <source>
        <dbReference type="ARBA" id="ARBA00004141"/>
    </source>
</evidence>
<dbReference type="PANTHER" id="PTHR23501">
    <property type="entry name" value="MAJOR FACILITATOR SUPERFAMILY"/>
    <property type="match status" value="1"/>
</dbReference>
<feature type="transmembrane region" description="Helical" evidence="6">
    <location>
        <begin position="188"/>
        <end position="209"/>
    </location>
</feature>
<feature type="transmembrane region" description="Helical" evidence="6">
    <location>
        <begin position="253"/>
        <end position="272"/>
    </location>
</feature>